<evidence type="ECO:0000313" key="2">
    <source>
        <dbReference type="Proteomes" id="UP000474159"/>
    </source>
</evidence>
<dbReference type="Proteomes" id="UP000474159">
    <property type="component" value="Unassembled WGS sequence"/>
</dbReference>
<comment type="caution">
    <text evidence="1">The sequence shown here is derived from an EMBL/GenBank/DDBJ whole genome shotgun (WGS) entry which is preliminary data.</text>
</comment>
<organism evidence="1 2">
    <name type="scientific">Methylobacterium soli</name>
    <dbReference type="NCBI Taxonomy" id="553447"/>
    <lineage>
        <taxon>Bacteria</taxon>
        <taxon>Pseudomonadati</taxon>
        <taxon>Pseudomonadota</taxon>
        <taxon>Alphaproteobacteria</taxon>
        <taxon>Hyphomicrobiales</taxon>
        <taxon>Methylobacteriaceae</taxon>
        <taxon>Methylobacterium</taxon>
    </lineage>
</organism>
<evidence type="ECO:0000313" key="1">
    <source>
        <dbReference type="EMBL" id="KAB1079296.1"/>
    </source>
</evidence>
<evidence type="ECO:0008006" key="3">
    <source>
        <dbReference type="Google" id="ProtNLM"/>
    </source>
</evidence>
<proteinExistence type="predicted"/>
<dbReference type="OrthoDB" id="9795242at2"/>
<dbReference type="RefSeq" id="WP_151000031.1">
    <property type="nucleotide sequence ID" value="NZ_VZZK01000009.1"/>
</dbReference>
<dbReference type="InterPro" id="IPR036271">
    <property type="entry name" value="Tet_transcr_reg_TetR-rel_C_sf"/>
</dbReference>
<keyword evidence="2" id="KW-1185">Reference proteome</keyword>
<dbReference type="AlphaFoldDB" id="A0A6L3T2E4"/>
<dbReference type="SUPFAM" id="SSF48498">
    <property type="entry name" value="Tetracyclin repressor-like, C-terminal domain"/>
    <property type="match status" value="1"/>
</dbReference>
<accession>A0A6L3T2E4</accession>
<gene>
    <name evidence="1" type="ORF">F6X53_10790</name>
</gene>
<dbReference type="EMBL" id="VZZK01000009">
    <property type="protein sequence ID" value="KAB1079296.1"/>
    <property type="molecule type" value="Genomic_DNA"/>
</dbReference>
<sequence>MARAKIEGLFRLYVDLSQGKDGELGGMVVSGITALDQVGRGADVLRAQISGRRDMLARLVEEGQRDGSVSAHDEPHTIAAVLLALLHGIRVVGKAGGLAVDRNAFVARALRVLD</sequence>
<dbReference type="Gene3D" id="1.10.357.10">
    <property type="entry name" value="Tetracycline Repressor, domain 2"/>
    <property type="match status" value="1"/>
</dbReference>
<reference evidence="1 2" key="1">
    <citation type="submission" date="2019-09" db="EMBL/GenBank/DDBJ databases">
        <title>YIM 48816 draft genome.</title>
        <authorList>
            <person name="Jiang L."/>
        </authorList>
    </citation>
    <scope>NUCLEOTIDE SEQUENCE [LARGE SCALE GENOMIC DNA]</scope>
    <source>
        <strain evidence="1 2">YIM 48816</strain>
    </source>
</reference>
<name>A0A6L3T2E4_9HYPH</name>
<protein>
    <recommendedName>
        <fullName evidence="3">Tetracyclin repressor-like C-terminal domain-containing protein</fullName>
    </recommendedName>
</protein>